<evidence type="ECO:0000256" key="1">
    <source>
        <dbReference type="SAM" id="MobiDB-lite"/>
    </source>
</evidence>
<feature type="domain" description="Trimeric autotransporter adhesin YadA-like head" evidence="2">
    <location>
        <begin position="622"/>
        <end position="648"/>
    </location>
</feature>
<feature type="domain" description="Trimeric autotransporter adhesin YadA-like head" evidence="2">
    <location>
        <begin position="910"/>
        <end position="934"/>
    </location>
</feature>
<dbReference type="GO" id="GO:0019867">
    <property type="term" value="C:outer membrane"/>
    <property type="evidence" value="ECO:0007669"/>
    <property type="project" value="InterPro"/>
</dbReference>
<sequence>MSVFVGNVTSSTIEFRNSSVGFVTTDKVGIANVSPENTLDVGSNLSVQDLGTNVMTVLGNVVADYYYGDGRYMTNVVMTANLQEVSNLGSSTNISLQFLNTAYSFTTIQGAKAGISNLNPIHTLDIGSNVYIDDTAEDVLFVNGNITSTGNLMVGGNVTAVYFKGDGTLVQNITSTTTFAEATARSNITSNTIQFLNTTRSFVCAGNVGISNTDPVHTLDVGSKFYVDEHSPNVLVVDGIIVARGFIGDGNGVQNTVSYTDLEVAVNFGNVTSNTVQFNNPQTSFVTFSNVGIANSDPRHNLDIGANVSIQDDAGFDSILTVTGNVQAYFFKGDGRYLSNVPTCTVCSTLNYITNIGNTTSNTIRFVNNTVSLITESNVGIANEYPVHTLDIGSNIYFTDIEETTIKTSGNIECYYIIADGSQLYNLPSNLENIVNNGNVTTNVATFNHPSLGLSVNSNIKMEGDLIIDANPGSSIFIGSISPSGPLHAIGSSNPNRVSIGNQAGQLNQGSDAVALGLRAGNSNQGRKSVAIGSESGEISQGSRSVAIGDGAGNENQGMHSVALGFRCGLCNQGGYSVCLGSNAASLDQGSNAVAMGDTAGYSGQGRRSIAIGFKSGMTLQGTDSVALGTLSGASSQGANAIAIGFESGFMGQNNQSVAIGFKAGHSIQGSSAIAVGFNAGFSNQGDRSVSIGHYSGNVNQGDSSIAVGYRAGYQDQGSNSITIGYESGMTSQGNRGIAIGFQAGMTSQGSYAYALGHQAALSRQGNHGIAIGFQAGMTSQGNNAYALGYQAALSGQGNHGIAIGFQAGMTSQGNNAYALGYQAALTRQGIRATAIGFQTAMTSQGNNAFAMGYQAGLTRQGNDALAIGYQAGMTSQGDNAFALGFQTGMSSQNDLAFAIGHQAGLCNQGQGAIAIGYQTATQNQGANAIAIGYTAGSTSQASYSIAVGSRTIARGTNSVAIGKDANVSGNNSIVINATGTYFSTNRDNGFFVKPIRQLATQNEFSTILTLTPNNEVITNNALQLTSTGNVEIYGNLNVIGDFTTLTANNVVVDDAIVLYGNNNRFGSLDMGLLLYRGGPSKSNVAFGYREDEKTFIIGYSQSSPVDSDLNPDTNNNFTMNVYGSATFSDLIEVAKNKNQTSVFSYASVGYIPGVADTASFSHVDMNSSTNYALKQSSTGTTILNAATGQRIGLDINNSEQLVVHPSGNVTIGSTTAQNYKLYVNGRTYLNGNPYFNGNAYVNGTSTFNGDVTVNNQVFVGNDTDNASFFGRAAVGYCGHSDWASFAHIDRNTTTDYALLQYTDGRTIMNAASGQYIDFRLNNDSKMRMQPTGNVTLGTTTAQAYKLHVEGDVNVSGSYYDGGVKGYLVPLGAIIMWNSATIPSGWSLCDGSNGTPDLRDRFIVGSGSSYTVGATGGAASVTLTTTEMPSHTHGHNFTGTAATAGAHTHNYNSRALDRGKPGTSGARMWSEDNNNTSTTTEAGGHSHTITLSGTINNTGSGAAHENRPPYYALSYIMRLDQ</sequence>
<evidence type="ECO:0000259" key="2">
    <source>
        <dbReference type="Pfam" id="PF05658"/>
    </source>
</evidence>
<protein>
    <recommendedName>
        <fullName evidence="2">Trimeric autotransporter adhesin YadA-like head domain-containing protein</fullName>
    </recommendedName>
</protein>
<dbReference type="SUPFAM" id="SSF88874">
    <property type="entry name" value="Receptor-binding domain of short tail fibre protein gp12"/>
    <property type="match status" value="1"/>
</dbReference>
<dbReference type="CDD" id="cd12820">
    <property type="entry name" value="LbR_YadA-like"/>
    <property type="match status" value="1"/>
</dbReference>
<organism evidence="3">
    <name type="scientific">viral metagenome</name>
    <dbReference type="NCBI Taxonomy" id="1070528"/>
    <lineage>
        <taxon>unclassified sequences</taxon>
        <taxon>metagenomes</taxon>
        <taxon>organismal metagenomes</taxon>
    </lineage>
</organism>
<feature type="region of interest" description="Disordered" evidence="1">
    <location>
        <begin position="1452"/>
        <end position="1487"/>
    </location>
</feature>
<evidence type="ECO:0000313" key="3">
    <source>
        <dbReference type="EMBL" id="QHU08968.1"/>
    </source>
</evidence>
<reference evidence="3" key="1">
    <citation type="journal article" date="2020" name="Nature">
        <title>Giant virus diversity and host interactions through global metagenomics.</title>
        <authorList>
            <person name="Schulz F."/>
            <person name="Roux S."/>
            <person name="Paez-Espino D."/>
            <person name="Jungbluth S."/>
            <person name="Walsh D.A."/>
            <person name="Denef V.J."/>
            <person name="McMahon K.D."/>
            <person name="Konstantinidis K.T."/>
            <person name="Eloe-Fadrosh E.A."/>
            <person name="Kyrpides N.C."/>
            <person name="Woyke T."/>
        </authorList>
    </citation>
    <scope>NUCLEOTIDE SEQUENCE</scope>
    <source>
        <strain evidence="3">GVMAG-S-1064190-84</strain>
    </source>
</reference>
<proteinExistence type="predicted"/>
<dbReference type="InterPro" id="IPR011049">
    <property type="entry name" value="Serralysin-like_metalloprot_C"/>
</dbReference>
<dbReference type="Pfam" id="PF05658">
    <property type="entry name" value="YadA_head"/>
    <property type="match status" value="3"/>
</dbReference>
<dbReference type="EMBL" id="MN740700">
    <property type="protein sequence ID" value="QHU08968.1"/>
    <property type="molecule type" value="Genomic_DNA"/>
</dbReference>
<feature type="domain" description="Trimeric autotransporter adhesin YadA-like head" evidence="2">
    <location>
        <begin position="954"/>
        <end position="976"/>
    </location>
</feature>
<accession>A0A6C0JYK5</accession>
<name>A0A6C0JYK5_9ZZZZ</name>
<dbReference type="Gene3D" id="2.150.10.10">
    <property type="entry name" value="Serralysin-like metalloprotease, C-terminal"/>
    <property type="match status" value="4"/>
</dbReference>
<dbReference type="CDD" id="cd22641">
    <property type="entry name" value="C24-like"/>
    <property type="match status" value="1"/>
</dbReference>
<dbReference type="InterPro" id="IPR008640">
    <property type="entry name" value="Adhesin_Head_dom"/>
</dbReference>